<gene>
    <name evidence="3" type="primary">ptk</name>
    <name evidence="3" type="ORF">AW08_00898</name>
</gene>
<dbReference type="GO" id="GO:0004713">
    <property type="term" value="F:protein tyrosine kinase activity"/>
    <property type="evidence" value="ECO:0007669"/>
    <property type="project" value="TreeGrafter"/>
</dbReference>
<dbReference type="PANTHER" id="PTHR32309:SF13">
    <property type="entry name" value="FERRIC ENTEROBACTIN TRANSPORT PROTEIN FEPE"/>
    <property type="match status" value="1"/>
</dbReference>
<comment type="caution">
    <text evidence="3">The sequence shown here is derived from an EMBL/GenBank/DDBJ whole genome shotgun (WGS) entry which is preliminary data.</text>
</comment>
<dbReference type="EC" id="2.7.10.-" evidence="3"/>
<keyword evidence="3" id="KW-0418">Kinase</keyword>
<dbReference type="GO" id="GO:0005886">
    <property type="term" value="C:plasma membrane"/>
    <property type="evidence" value="ECO:0007669"/>
    <property type="project" value="TreeGrafter"/>
</dbReference>
<accession>A0A011N148</accession>
<organism evidence="3 4">
    <name type="scientific">Candidatus Accumulibacter adjunctus</name>
    <dbReference type="NCBI Taxonomy" id="1454001"/>
    <lineage>
        <taxon>Bacteria</taxon>
        <taxon>Pseudomonadati</taxon>
        <taxon>Pseudomonadota</taxon>
        <taxon>Betaproteobacteria</taxon>
        <taxon>Candidatus Accumulibacter</taxon>
    </lineage>
</organism>
<dbReference type="EMBL" id="JFAX01000004">
    <property type="protein sequence ID" value="EXI68586.1"/>
    <property type="molecule type" value="Genomic_DNA"/>
</dbReference>
<dbReference type="InterPro" id="IPR050445">
    <property type="entry name" value="Bact_polysacc_biosynth/exp"/>
</dbReference>
<keyword evidence="2" id="KW-1133">Transmembrane helix</keyword>
<keyword evidence="3" id="KW-0808">Transferase</keyword>
<evidence type="ECO:0000256" key="1">
    <source>
        <dbReference type="SAM" id="Coils"/>
    </source>
</evidence>
<keyword evidence="4" id="KW-1185">Reference proteome</keyword>
<keyword evidence="2" id="KW-0472">Membrane</keyword>
<dbReference type="PANTHER" id="PTHR32309">
    <property type="entry name" value="TYROSINE-PROTEIN KINASE"/>
    <property type="match status" value="1"/>
</dbReference>
<evidence type="ECO:0000313" key="4">
    <source>
        <dbReference type="Proteomes" id="UP000020218"/>
    </source>
</evidence>
<reference evidence="3" key="1">
    <citation type="submission" date="2014-02" db="EMBL/GenBank/DDBJ databases">
        <title>Expanding our view of genomic diversity in Candidatus Accumulibacter clades.</title>
        <authorList>
            <person name="Skennerton C.T."/>
            <person name="Barr J.J."/>
            <person name="Slater F.R."/>
            <person name="Bond P.L."/>
            <person name="Tyson G.W."/>
        </authorList>
    </citation>
    <scope>NUCLEOTIDE SEQUENCE [LARGE SCALE GENOMIC DNA]</scope>
</reference>
<keyword evidence="2" id="KW-0812">Transmembrane</keyword>
<dbReference type="PATRIC" id="fig|1454001.3.peg.1037"/>
<dbReference type="STRING" id="1454001.AW08_00898"/>
<proteinExistence type="predicted"/>
<feature type="transmembrane region" description="Helical" evidence="2">
    <location>
        <begin position="36"/>
        <end position="54"/>
    </location>
</feature>
<evidence type="ECO:0000313" key="3">
    <source>
        <dbReference type="EMBL" id="EXI68586.1"/>
    </source>
</evidence>
<dbReference type="AlphaFoldDB" id="A0A011N148"/>
<evidence type="ECO:0000256" key="2">
    <source>
        <dbReference type="SAM" id="Phobius"/>
    </source>
</evidence>
<sequence length="388" mass="44227">MTESQESKSAQRLEKFKAYIQRARQDWLSIQLFSRLTRLLLIMAVLATVYWLLIASDRYVSEASVIIRKTDSVAAPSFDISMLIAGVTGVNRSDQLLLREYLLSVDMLRKLDAELDLRAHYSDAGRDIISRMWLKDMEWFHRHYLSRTAIEYDDYAGVLRIKVQAYDPQTAQAISNLLVREGERYMNEIGHEMAETQVSFLTTQANLAQLAFQESSQRLLAFQNRKGLISPQATAESFAVLIARLEEQRAQLQTQLASLPKSLDRNHPNVAMLKQSLAAIDRQIDEEKAKLANPTGKTLNITLEEFQRLQMEVTFTRDLYNATLTALEKGRIDATRMLEKVSVLQAPTLPEYPMEPRRLYNTVVTLLFAGMLAGVLKLIESIVLDHAD</sequence>
<protein>
    <submittedName>
        <fullName evidence="3">Tyrosine-protein kinase ptk</fullName>
        <ecNumber evidence="3">2.7.10.-</ecNumber>
    </submittedName>
</protein>
<feature type="transmembrane region" description="Helical" evidence="2">
    <location>
        <begin position="359"/>
        <end position="379"/>
    </location>
</feature>
<name>A0A011N148_9PROT</name>
<dbReference type="Proteomes" id="UP000020218">
    <property type="component" value="Unassembled WGS sequence"/>
</dbReference>
<keyword evidence="1" id="KW-0175">Coiled coil</keyword>
<feature type="coiled-coil region" evidence="1">
    <location>
        <begin position="235"/>
        <end position="290"/>
    </location>
</feature>